<organism evidence="2">
    <name type="scientific">uncultured Desulfovibrio sp</name>
    <dbReference type="NCBI Taxonomy" id="167968"/>
    <lineage>
        <taxon>Bacteria</taxon>
        <taxon>Pseudomonadati</taxon>
        <taxon>Thermodesulfobacteriota</taxon>
        <taxon>Desulfovibrionia</taxon>
        <taxon>Desulfovibrionales</taxon>
        <taxon>Desulfovibrionaceae</taxon>
        <taxon>Desulfovibrio</taxon>
        <taxon>environmental samples</taxon>
    </lineage>
</organism>
<keyword evidence="1" id="KW-1133">Transmembrane helix</keyword>
<dbReference type="AlphaFoldDB" id="A0A212KXD7"/>
<name>A0A212KXD7_9BACT</name>
<keyword evidence="1" id="KW-0472">Membrane</keyword>
<sequence>MRVFYQRIAHDYITINPANRRQTKNPANIKPATPAEIAMINTTPRLAGGTEMLGCPVFIFCEYLSLSCWIMVLVLCRALLRRGGGACLCFSCCRILPAGYTSGCAGERHSHKSLVKYIRSSSEIIMYVPSFNQNAIFLHNADLCPTSNFRTPSETQLQRR</sequence>
<dbReference type="EMBL" id="FMJC01000001">
    <property type="protein sequence ID" value="SCM69958.1"/>
    <property type="molecule type" value="Genomic_DNA"/>
</dbReference>
<evidence type="ECO:0000313" key="2">
    <source>
        <dbReference type="EMBL" id="SCM69958.1"/>
    </source>
</evidence>
<reference evidence="2" key="1">
    <citation type="submission" date="2016-08" db="EMBL/GenBank/DDBJ databases">
        <authorList>
            <person name="Seilhamer J.J."/>
        </authorList>
    </citation>
    <scope>NUCLEOTIDE SEQUENCE</scope>
    <source>
        <strain evidence="2">86-1</strain>
    </source>
</reference>
<keyword evidence="1" id="KW-0812">Transmembrane</keyword>
<evidence type="ECO:0000256" key="1">
    <source>
        <dbReference type="SAM" id="Phobius"/>
    </source>
</evidence>
<accession>A0A212KXD7</accession>
<protein>
    <submittedName>
        <fullName evidence="2">Uncharacterized protein</fullName>
    </submittedName>
</protein>
<proteinExistence type="predicted"/>
<feature type="transmembrane region" description="Helical" evidence="1">
    <location>
        <begin position="57"/>
        <end position="80"/>
    </location>
</feature>
<gene>
    <name evidence="2" type="ORF">KL86DES1_10081</name>
</gene>